<dbReference type="Pfam" id="PF00854">
    <property type="entry name" value="PTR2"/>
    <property type="match status" value="2"/>
</dbReference>
<feature type="transmembrane region" description="Helical" evidence="11">
    <location>
        <begin position="719"/>
        <end position="739"/>
    </location>
</feature>
<feature type="transmembrane region" description="Helical" evidence="11">
    <location>
        <begin position="162"/>
        <end position="183"/>
    </location>
</feature>
<accession>A0A914ZT76</accession>
<dbReference type="InterPro" id="IPR018456">
    <property type="entry name" value="PTR2_symporter_CS"/>
</dbReference>
<dbReference type="Gene3D" id="1.20.1250.20">
    <property type="entry name" value="MFS general substrate transporter like domains"/>
    <property type="match status" value="2"/>
</dbReference>
<dbReference type="SUPFAM" id="SSF103473">
    <property type="entry name" value="MFS general substrate transporter"/>
    <property type="match status" value="1"/>
</dbReference>
<evidence type="ECO:0000256" key="10">
    <source>
        <dbReference type="SAM" id="MobiDB-lite"/>
    </source>
</evidence>
<dbReference type="PROSITE" id="PS01022">
    <property type="entry name" value="PTR2_1"/>
    <property type="match status" value="1"/>
</dbReference>
<evidence type="ECO:0000313" key="12">
    <source>
        <dbReference type="Proteomes" id="UP000887569"/>
    </source>
</evidence>
<evidence type="ECO:0000256" key="9">
    <source>
        <dbReference type="ARBA" id="ARBA00078114"/>
    </source>
</evidence>
<dbReference type="InterPro" id="IPR036259">
    <property type="entry name" value="MFS_trans_sf"/>
</dbReference>
<evidence type="ECO:0000256" key="11">
    <source>
        <dbReference type="SAM" id="Phobius"/>
    </source>
</evidence>
<feature type="transmembrane region" description="Helical" evidence="11">
    <location>
        <begin position="100"/>
        <end position="120"/>
    </location>
</feature>
<keyword evidence="12" id="KW-1185">Reference proteome</keyword>
<evidence type="ECO:0000256" key="5">
    <source>
        <dbReference type="ARBA" id="ARBA00022856"/>
    </source>
</evidence>
<feature type="transmembrane region" description="Helical" evidence="11">
    <location>
        <begin position="333"/>
        <end position="350"/>
    </location>
</feature>
<dbReference type="GO" id="GO:0022857">
    <property type="term" value="F:transmembrane transporter activity"/>
    <property type="evidence" value="ECO:0007669"/>
    <property type="project" value="InterPro"/>
</dbReference>
<dbReference type="PANTHER" id="PTHR11654">
    <property type="entry name" value="OLIGOPEPTIDE TRANSPORTER-RELATED"/>
    <property type="match status" value="1"/>
</dbReference>
<dbReference type="GO" id="GO:0015031">
    <property type="term" value="P:protein transport"/>
    <property type="evidence" value="ECO:0007669"/>
    <property type="project" value="UniProtKB-KW"/>
</dbReference>
<keyword evidence="7 11" id="KW-1133">Transmembrane helix</keyword>
<evidence type="ECO:0000256" key="3">
    <source>
        <dbReference type="ARBA" id="ARBA00022448"/>
    </source>
</evidence>
<feature type="transmembrane region" description="Helical" evidence="11">
    <location>
        <begin position="380"/>
        <end position="402"/>
    </location>
</feature>
<dbReference type="Proteomes" id="UP000887569">
    <property type="component" value="Unplaced"/>
</dbReference>
<dbReference type="InterPro" id="IPR000109">
    <property type="entry name" value="POT_fam"/>
</dbReference>
<feature type="region of interest" description="Disordered" evidence="10">
    <location>
        <begin position="814"/>
        <end position="839"/>
    </location>
</feature>
<dbReference type="WBParaSite" id="PgB18_g012_t01">
    <property type="protein sequence ID" value="PgB18_g012_t01"/>
    <property type="gene ID" value="PgB18_g012"/>
</dbReference>
<feature type="transmembrane region" description="Helical" evidence="11">
    <location>
        <begin position="74"/>
        <end position="94"/>
    </location>
</feature>
<feature type="transmembrane region" description="Helical" evidence="11">
    <location>
        <begin position="236"/>
        <end position="257"/>
    </location>
</feature>
<keyword evidence="6" id="KW-0653">Protein transport</keyword>
<feature type="compositionally biased region" description="Low complexity" evidence="10">
    <location>
        <begin position="12"/>
        <end position="24"/>
    </location>
</feature>
<reference evidence="13" key="1">
    <citation type="submission" date="2022-11" db="UniProtKB">
        <authorList>
            <consortium name="WormBaseParasite"/>
        </authorList>
    </citation>
    <scope>IDENTIFICATION</scope>
</reference>
<feature type="transmembrane region" description="Helical" evidence="11">
    <location>
        <begin position="751"/>
        <end position="768"/>
    </location>
</feature>
<dbReference type="GO" id="GO:0016020">
    <property type="term" value="C:membrane"/>
    <property type="evidence" value="ECO:0007669"/>
    <property type="project" value="UniProtKB-SubCell"/>
</dbReference>
<keyword evidence="3" id="KW-0813">Transport</keyword>
<evidence type="ECO:0000256" key="1">
    <source>
        <dbReference type="ARBA" id="ARBA00004141"/>
    </source>
</evidence>
<dbReference type="FunFam" id="1.20.1250.20:FF:000049">
    <property type="entry name" value="Solute carrier family 15 member 2"/>
    <property type="match status" value="1"/>
</dbReference>
<evidence type="ECO:0000256" key="4">
    <source>
        <dbReference type="ARBA" id="ARBA00022692"/>
    </source>
</evidence>
<name>A0A914ZT76_PARUN</name>
<sequence>MSIYRPNMNGPSTQRSETTLTSSTTDEKLHAPVAGAEEVESPDPDPEPKSFIGMMKRWPKATFCIIGNEFCERFSFIGMRAVLTLYVINIMAFSDNKATVLFHGFIVLCYATPLFGSILADGYIGKFWTILSISLVYAAGNVILAVASTFAKGNVVHPYLDIVALVVIGIGTGGIKPCVCAFGGDQFNPNHLRMISIFFSVFYFTINAGSTISTLVTPMLRTVPCNGSDSCYPLAFGIPAGLMVFATLIFASGSVFYKKIPPKENIMGRLCSTIGKAVRNKISSKTKRSHWLEHYLDTHNCESDPHCIALRSGGKSKSEKCAQERFVEDVKSLFRVIIVFLPVPFFWSLYDQQGSRWVIQAVAMNSRVTGSFTVLPDQMITMNAILILIFIPVFQTFVYPAFEKCGIRTTPLRRLVAGGFLAAASFVICGLVQIGVNQTLPDVPNANTAFLSVINTHTDCNITVETPGFPPKFILNNSSLIDNKVEKQMELYRIEANGPKDILLNISFEGACNVQQMVYTAHIEGGKSFYVIVSPQGITEGEAKWDKPTEGAGQSSMNINFMLPCSMVPASVTWGNCHTNNDSMAYADRIVICASSQRCNPRSSTYYSWSPNEAHPQIVTHDVNSSFIATNYDFKNIRPGRYQAYYALYNTTIEEGTPAAEDIITVQIDGFAFQFETMGGVYSFTFDARNQSTKLVPNINIHTIVPANQLNILLQIPQYIVLSIAEVLFSITGLEFAYSQAAPTMKSVVQALWLLTVAFGDIIIIIIAELDLFSDLAIEMFAYAIAMFVVIGVFALIAIFYYQYADFDHEEGSTATAKAPNSSAVSPADKDELLVEKKI</sequence>
<evidence type="ECO:0000256" key="2">
    <source>
        <dbReference type="ARBA" id="ARBA00005982"/>
    </source>
</evidence>
<proteinExistence type="inferred from homology"/>
<dbReference type="AlphaFoldDB" id="A0A914ZT76"/>
<evidence type="ECO:0000256" key="6">
    <source>
        <dbReference type="ARBA" id="ARBA00022927"/>
    </source>
</evidence>
<evidence type="ECO:0000256" key="8">
    <source>
        <dbReference type="ARBA" id="ARBA00023136"/>
    </source>
</evidence>
<evidence type="ECO:0000256" key="7">
    <source>
        <dbReference type="ARBA" id="ARBA00022989"/>
    </source>
</evidence>
<keyword evidence="5" id="KW-0571">Peptide transport</keyword>
<feature type="transmembrane region" description="Helical" evidence="11">
    <location>
        <begin position="414"/>
        <end position="436"/>
    </location>
</feature>
<feature type="region of interest" description="Disordered" evidence="10">
    <location>
        <begin position="1"/>
        <end position="47"/>
    </location>
</feature>
<organism evidence="12 13">
    <name type="scientific">Parascaris univalens</name>
    <name type="common">Nematode worm</name>
    <dbReference type="NCBI Taxonomy" id="6257"/>
    <lineage>
        <taxon>Eukaryota</taxon>
        <taxon>Metazoa</taxon>
        <taxon>Ecdysozoa</taxon>
        <taxon>Nematoda</taxon>
        <taxon>Chromadorea</taxon>
        <taxon>Rhabditida</taxon>
        <taxon>Spirurina</taxon>
        <taxon>Ascaridomorpha</taxon>
        <taxon>Ascaridoidea</taxon>
        <taxon>Ascarididae</taxon>
        <taxon>Parascaris</taxon>
    </lineage>
</organism>
<feature type="transmembrane region" description="Helical" evidence="11">
    <location>
        <begin position="127"/>
        <end position="150"/>
    </location>
</feature>
<evidence type="ECO:0000313" key="13">
    <source>
        <dbReference type="WBParaSite" id="PgB18_g012_t01"/>
    </source>
</evidence>
<protein>
    <recommendedName>
        <fullName evidence="9">Oligopeptide transporter 1</fullName>
    </recommendedName>
</protein>
<feature type="transmembrane region" description="Helical" evidence="11">
    <location>
        <begin position="195"/>
        <end position="216"/>
    </location>
</feature>
<keyword evidence="4 11" id="KW-0812">Transmembrane</keyword>
<feature type="compositionally biased region" description="Polar residues" evidence="10">
    <location>
        <begin position="814"/>
        <end position="825"/>
    </location>
</feature>
<dbReference type="GO" id="GO:0006857">
    <property type="term" value="P:oligopeptide transport"/>
    <property type="evidence" value="ECO:0007669"/>
    <property type="project" value="InterPro"/>
</dbReference>
<feature type="compositionally biased region" description="Basic and acidic residues" evidence="10">
    <location>
        <begin position="828"/>
        <end position="839"/>
    </location>
</feature>
<comment type="subcellular location">
    <subcellularLocation>
        <location evidence="1">Membrane</location>
        <topology evidence="1">Multi-pass membrane protein</topology>
    </subcellularLocation>
</comment>
<comment type="similarity">
    <text evidence="2">Belongs to the major facilitator superfamily. Proton-dependent oligopeptide transporter (POT/PTR) (TC 2.A.17) family.</text>
</comment>
<feature type="transmembrane region" description="Helical" evidence="11">
    <location>
        <begin position="780"/>
        <end position="802"/>
    </location>
</feature>
<keyword evidence="8 11" id="KW-0472">Membrane</keyword>